<proteinExistence type="predicted"/>
<dbReference type="EMBL" id="HACA01001421">
    <property type="protein sequence ID" value="CDW18782.1"/>
    <property type="molecule type" value="Transcribed_RNA"/>
</dbReference>
<accession>A0A0K2SZH5</accession>
<sequence>MMRKLGVFKPSRDLLPTHLPEYMWRNKFSKDKGFDHILDHIIELYPL</sequence>
<evidence type="ECO:0000313" key="1">
    <source>
        <dbReference type="EMBL" id="CDW18782.1"/>
    </source>
</evidence>
<dbReference type="AlphaFoldDB" id="A0A0K2SZH5"/>
<name>A0A0K2SZH5_LEPSM</name>
<organism evidence="1">
    <name type="scientific">Lepeophtheirus salmonis</name>
    <name type="common">Salmon louse</name>
    <name type="synonym">Caligus salmonis</name>
    <dbReference type="NCBI Taxonomy" id="72036"/>
    <lineage>
        <taxon>Eukaryota</taxon>
        <taxon>Metazoa</taxon>
        <taxon>Ecdysozoa</taxon>
        <taxon>Arthropoda</taxon>
        <taxon>Crustacea</taxon>
        <taxon>Multicrustacea</taxon>
        <taxon>Hexanauplia</taxon>
        <taxon>Copepoda</taxon>
        <taxon>Siphonostomatoida</taxon>
        <taxon>Caligidae</taxon>
        <taxon>Lepeophtheirus</taxon>
    </lineage>
</organism>
<reference evidence="1" key="1">
    <citation type="submission" date="2014-05" db="EMBL/GenBank/DDBJ databases">
        <authorList>
            <person name="Chronopoulou M."/>
        </authorList>
    </citation>
    <scope>NUCLEOTIDE SEQUENCE</scope>
    <source>
        <tissue evidence="1">Whole organism</tissue>
    </source>
</reference>
<protein>
    <submittedName>
        <fullName evidence="1">Putative LOC100639804 [Amphimedon queenslandica]</fullName>
    </submittedName>
</protein>